<dbReference type="AlphaFoldDB" id="A0AAQ3RV70"/>
<feature type="region of interest" description="Disordered" evidence="1">
    <location>
        <begin position="90"/>
        <end position="113"/>
    </location>
</feature>
<keyword evidence="3" id="KW-1185">Reference proteome</keyword>
<organism evidence="2 3">
    <name type="scientific">Vigna mungo</name>
    <name type="common">Black gram</name>
    <name type="synonym">Phaseolus mungo</name>
    <dbReference type="NCBI Taxonomy" id="3915"/>
    <lineage>
        <taxon>Eukaryota</taxon>
        <taxon>Viridiplantae</taxon>
        <taxon>Streptophyta</taxon>
        <taxon>Embryophyta</taxon>
        <taxon>Tracheophyta</taxon>
        <taxon>Spermatophyta</taxon>
        <taxon>Magnoliopsida</taxon>
        <taxon>eudicotyledons</taxon>
        <taxon>Gunneridae</taxon>
        <taxon>Pentapetalae</taxon>
        <taxon>rosids</taxon>
        <taxon>fabids</taxon>
        <taxon>Fabales</taxon>
        <taxon>Fabaceae</taxon>
        <taxon>Papilionoideae</taxon>
        <taxon>50 kb inversion clade</taxon>
        <taxon>NPAAA clade</taxon>
        <taxon>indigoferoid/millettioid clade</taxon>
        <taxon>Phaseoleae</taxon>
        <taxon>Vigna</taxon>
    </lineage>
</organism>
<name>A0AAQ3RV70_VIGMU</name>
<dbReference type="Proteomes" id="UP001374535">
    <property type="component" value="Chromosome 6"/>
</dbReference>
<evidence type="ECO:0000313" key="2">
    <source>
        <dbReference type="EMBL" id="WVZ07592.1"/>
    </source>
</evidence>
<dbReference type="EMBL" id="CP144695">
    <property type="protein sequence ID" value="WVZ07592.1"/>
    <property type="molecule type" value="Genomic_DNA"/>
</dbReference>
<evidence type="ECO:0000256" key="1">
    <source>
        <dbReference type="SAM" id="MobiDB-lite"/>
    </source>
</evidence>
<feature type="compositionally biased region" description="Basic and acidic residues" evidence="1">
    <location>
        <begin position="90"/>
        <end position="99"/>
    </location>
</feature>
<proteinExistence type="predicted"/>
<feature type="region of interest" description="Disordered" evidence="1">
    <location>
        <begin position="29"/>
        <end position="57"/>
    </location>
</feature>
<sequence length="113" mass="12028">MLYDFVDAANGGGDDICVDDAEAEQNSKIYKGRIAPGKSTRGRGKGGSSTTSSELGEAAKSGIKLLAAVAENDEIEMVLVVQRNEDYRLGENEGSRGNEDSVWGKCRQQGGRD</sequence>
<protein>
    <submittedName>
        <fullName evidence="2">Uncharacterized protein</fullName>
    </submittedName>
</protein>
<evidence type="ECO:0000313" key="3">
    <source>
        <dbReference type="Proteomes" id="UP001374535"/>
    </source>
</evidence>
<accession>A0AAQ3RV70</accession>
<gene>
    <name evidence="2" type="ORF">V8G54_020938</name>
</gene>
<reference evidence="2 3" key="1">
    <citation type="journal article" date="2023" name="Life. Sci Alliance">
        <title>Evolutionary insights into 3D genome organization and epigenetic landscape of Vigna mungo.</title>
        <authorList>
            <person name="Junaid A."/>
            <person name="Singh B."/>
            <person name="Bhatia S."/>
        </authorList>
    </citation>
    <scope>NUCLEOTIDE SEQUENCE [LARGE SCALE GENOMIC DNA]</scope>
    <source>
        <strain evidence="2">Urdbean</strain>
    </source>
</reference>